<dbReference type="Proteomes" id="UP000007397">
    <property type="component" value="Chromosome"/>
</dbReference>
<name>I0JSD8_HALH3</name>
<evidence type="ECO:0000313" key="2">
    <source>
        <dbReference type="EMBL" id="CCG47060.1"/>
    </source>
</evidence>
<proteinExistence type="predicted"/>
<dbReference type="NCBIfam" id="NF038403">
    <property type="entry name" value="perm_prefix_1"/>
    <property type="match status" value="1"/>
</dbReference>
<evidence type="ECO:0000256" key="1">
    <source>
        <dbReference type="SAM" id="Phobius"/>
    </source>
</evidence>
<dbReference type="KEGG" id="hhd:HBHAL_4722"/>
<feature type="transmembrane region" description="Helical" evidence="1">
    <location>
        <begin position="81"/>
        <end position="101"/>
    </location>
</feature>
<dbReference type="EMBL" id="HE717023">
    <property type="protein sequence ID" value="CCG47060.1"/>
    <property type="molecule type" value="Genomic_DNA"/>
</dbReference>
<reference evidence="2 3" key="1">
    <citation type="journal article" date="2013" name="Environ. Microbiol.">
        <title>Chloride and organic osmolytes: a hybrid strategy to cope with elevated salinities by the moderately halophilic, chloride-dependent bacterium Halobacillus halophilus.</title>
        <authorList>
            <person name="Saum S.H."/>
            <person name="Pfeiffer F."/>
            <person name="Palm P."/>
            <person name="Rampp M."/>
            <person name="Schuster S.C."/>
            <person name="Muller V."/>
            <person name="Oesterhelt D."/>
        </authorList>
    </citation>
    <scope>NUCLEOTIDE SEQUENCE [LARGE SCALE GENOMIC DNA]</scope>
    <source>
        <strain evidence="3">ATCC 35676 / DSM 2266 / JCM 20832 / KCTC 3685 / LMG 17431 / NBRC 102448 / NCIMB 2269</strain>
    </source>
</reference>
<keyword evidence="3" id="KW-1185">Reference proteome</keyword>
<sequence length="233" mass="26834">MKQIDNFVDTVYKKASGDKKEIQELKLEMKNHLLEAVNELKAEGKTEEEAIDIAIERFGGKEEMRTVVAQLFKAQKTFAKWLIFVGITILLVSTIIFSYFINIGNERSETQAEIAYKIGDFVENNAEVTQSTEDKIEQLLNDANYIKQLTVYLNGDRSNPVYEFGNNFNQPFPLVYSDLSYGGGNSFVEIEVLDYRAIGIYSLFFGITCFSVLFILWVIINIYHRRKKQFVIQ</sequence>
<keyword evidence="1" id="KW-0472">Membrane</keyword>
<dbReference type="AlphaFoldDB" id="I0JSD8"/>
<keyword evidence="1" id="KW-0812">Transmembrane</keyword>
<dbReference type="eggNOG" id="ENOG5032XPF">
    <property type="taxonomic scope" value="Bacteria"/>
</dbReference>
<evidence type="ECO:0000313" key="3">
    <source>
        <dbReference type="Proteomes" id="UP000007397"/>
    </source>
</evidence>
<accession>I0JSD8</accession>
<keyword evidence="1" id="KW-1133">Transmembrane helix</keyword>
<dbReference type="HOGENOM" id="CLU_992697_0_0_9"/>
<organism evidence="2 3">
    <name type="scientific">Halobacillus halophilus (strain ATCC 35676 / DSM 2266 / JCM 20832 / KCTC 3685 / LMG 17431 / NBRC 102448 / NCIMB 2269)</name>
    <name type="common">Sporosarcina halophila</name>
    <dbReference type="NCBI Taxonomy" id="866895"/>
    <lineage>
        <taxon>Bacteria</taxon>
        <taxon>Bacillati</taxon>
        <taxon>Bacillota</taxon>
        <taxon>Bacilli</taxon>
        <taxon>Bacillales</taxon>
        <taxon>Bacillaceae</taxon>
        <taxon>Halobacillus</taxon>
    </lineage>
</organism>
<dbReference type="STRING" id="866895.HBHAL_4722"/>
<dbReference type="PATRIC" id="fig|866895.3.peg.3756"/>
<gene>
    <name evidence="2" type="ordered locus">HBHAL_4722</name>
</gene>
<protein>
    <recommendedName>
        <fullName evidence="4">Transmembrane protein</fullName>
    </recommendedName>
</protein>
<evidence type="ECO:0008006" key="4">
    <source>
        <dbReference type="Google" id="ProtNLM"/>
    </source>
</evidence>
<dbReference type="RefSeq" id="WP_014644944.1">
    <property type="nucleotide sequence ID" value="NC_017668.1"/>
</dbReference>
<dbReference type="InterPro" id="IPR047928">
    <property type="entry name" value="Perm_prefix_1"/>
</dbReference>
<feature type="transmembrane region" description="Helical" evidence="1">
    <location>
        <begin position="198"/>
        <end position="220"/>
    </location>
</feature>